<evidence type="ECO:0000313" key="3">
    <source>
        <dbReference type="Proteomes" id="UP000001949"/>
    </source>
</evidence>
<reference evidence="2 3" key="1">
    <citation type="journal article" date="2005" name="Science">
        <title>Genome sequence of Theileria parva, a bovine pathogen that transforms lymphocytes.</title>
        <authorList>
            <person name="Gardner M.J."/>
            <person name="Bishop R."/>
            <person name="Shah T."/>
            <person name="de Villiers E.P."/>
            <person name="Carlton J.M."/>
            <person name="Hall N."/>
            <person name="Ren Q."/>
            <person name="Paulsen I.T."/>
            <person name="Pain A."/>
            <person name="Berriman M."/>
            <person name="Wilson R.J.M."/>
            <person name="Sato S."/>
            <person name="Ralph S.A."/>
            <person name="Mann D.J."/>
            <person name="Xiong Z."/>
            <person name="Shallom S.J."/>
            <person name="Weidman J."/>
            <person name="Jiang L."/>
            <person name="Lynn J."/>
            <person name="Weaver B."/>
            <person name="Shoaibi A."/>
            <person name="Domingo A.R."/>
            <person name="Wasawo D."/>
            <person name="Crabtree J."/>
            <person name="Wortman J.R."/>
            <person name="Haas B."/>
            <person name="Angiuoli S.V."/>
            <person name="Creasy T.H."/>
            <person name="Lu C."/>
            <person name="Suh B."/>
            <person name="Silva J.C."/>
            <person name="Utterback T.R."/>
            <person name="Feldblyum T.V."/>
            <person name="Pertea M."/>
            <person name="Allen J."/>
            <person name="Nierman W.C."/>
            <person name="Taracha E.L.N."/>
            <person name="Salzberg S.L."/>
            <person name="White O.R."/>
            <person name="Fitzhugh H.A."/>
            <person name="Morzaria S."/>
            <person name="Venter J.C."/>
            <person name="Fraser C.M."/>
            <person name="Nene V."/>
        </authorList>
    </citation>
    <scope>NUCLEOTIDE SEQUENCE [LARGE SCALE GENOMIC DNA]</scope>
    <source>
        <strain evidence="2 3">Muguga</strain>
    </source>
</reference>
<dbReference type="EMBL" id="AAGK01000002">
    <property type="protein sequence ID" value="EAN33159.1"/>
    <property type="molecule type" value="Genomic_DNA"/>
</dbReference>
<sequence length="54" mass="6179">MGKRRIDKSNVVKALKEIKTEDKHNPSNTKSNQLGDEFAGAVRFVPQQVRKRNN</sequence>
<proteinExistence type="predicted"/>
<keyword evidence="3" id="KW-1185">Reference proteome</keyword>
<dbReference type="InParanoid" id="Q4N3W4"/>
<name>Q4N3W4_THEPA</name>
<dbReference type="GeneID" id="3502162"/>
<dbReference type="KEGG" id="tpv:TP02_0874"/>
<evidence type="ECO:0000313" key="2">
    <source>
        <dbReference type="EMBL" id="EAN33159.1"/>
    </source>
</evidence>
<dbReference type="RefSeq" id="XP_765442.1">
    <property type="nucleotide sequence ID" value="XM_760349.1"/>
</dbReference>
<feature type="region of interest" description="Disordered" evidence="1">
    <location>
        <begin position="17"/>
        <end position="39"/>
    </location>
</feature>
<gene>
    <name evidence="2" type="ordered locus">TP02_0874</name>
</gene>
<dbReference type="Proteomes" id="UP000001949">
    <property type="component" value="Unassembled WGS sequence"/>
</dbReference>
<comment type="caution">
    <text evidence="2">The sequence shown here is derived from an EMBL/GenBank/DDBJ whole genome shotgun (WGS) entry which is preliminary data.</text>
</comment>
<organism evidence="2 3">
    <name type="scientific">Theileria parva</name>
    <name type="common">East coast fever infection agent</name>
    <dbReference type="NCBI Taxonomy" id="5875"/>
    <lineage>
        <taxon>Eukaryota</taxon>
        <taxon>Sar</taxon>
        <taxon>Alveolata</taxon>
        <taxon>Apicomplexa</taxon>
        <taxon>Aconoidasida</taxon>
        <taxon>Piroplasmida</taxon>
        <taxon>Theileriidae</taxon>
        <taxon>Theileria</taxon>
    </lineage>
</organism>
<dbReference type="AlphaFoldDB" id="Q4N3W4"/>
<protein>
    <submittedName>
        <fullName evidence="2">Uncharacterized protein</fullName>
    </submittedName>
</protein>
<dbReference type="VEuPathDB" id="PiroplasmaDB:TpMuguga_02g00874"/>
<evidence type="ECO:0000256" key="1">
    <source>
        <dbReference type="SAM" id="MobiDB-lite"/>
    </source>
</evidence>
<accession>Q4N3W4</accession>